<accession>A0ACC1TQY1</accession>
<keyword evidence="2" id="KW-1185">Reference proteome</keyword>
<protein>
    <submittedName>
        <fullName evidence="1">Uncharacterized protein</fullName>
    </submittedName>
</protein>
<evidence type="ECO:0000313" key="1">
    <source>
        <dbReference type="EMBL" id="KAJ3807073.1"/>
    </source>
</evidence>
<name>A0ACC1TQY1_9AGAR</name>
<dbReference type="EMBL" id="MU795343">
    <property type="protein sequence ID" value="KAJ3807073.1"/>
    <property type="molecule type" value="Genomic_DNA"/>
</dbReference>
<organism evidence="1 2">
    <name type="scientific">Lentinula aff. lateritia</name>
    <dbReference type="NCBI Taxonomy" id="2804960"/>
    <lineage>
        <taxon>Eukaryota</taxon>
        <taxon>Fungi</taxon>
        <taxon>Dikarya</taxon>
        <taxon>Basidiomycota</taxon>
        <taxon>Agaricomycotina</taxon>
        <taxon>Agaricomycetes</taxon>
        <taxon>Agaricomycetidae</taxon>
        <taxon>Agaricales</taxon>
        <taxon>Marasmiineae</taxon>
        <taxon>Omphalotaceae</taxon>
        <taxon>Lentinula</taxon>
    </lineage>
</organism>
<sequence length="155" mass="17362">MIPDQLGLDQEFSESSKFTINKFPPPSMLMSPDVLDLISSQMKQVKKAEFAHWNIFLTDHKAPADLDDVAVGTPGSAARRHEKKTVVPYRSYEVKESRAAFEDPPSPTTQCNKRVKISTNDPNFYGVKSGLEPLRKALTKIRGKKTAKVSSIKRE</sequence>
<evidence type="ECO:0000313" key="2">
    <source>
        <dbReference type="Proteomes" id="UP001163835"/>
    </source>
</evidence>
<proteinExistence type="predicted"/>
<gene>
    <name evidence="1" type="ORF">F5876DRAFT_68403</name>
</gene>
<comment type="caution">
    <text evidence="1">The sequence shown here is derived from an EMBL/GenBank/DDBJ whole genome shotgun (WGS) entry which is preliminary data.</text>
</comment>
<dbReference type="Proteomes" id="UP001163835">
    <property type="component" value="Unassembled WGS sequence"/>
</dbReference>
<reference evidence="1" key="1">
    <citation type="submission" date="2022-09" db="EMBL/GenBank/DDBJ databases">
        <title>A Global Phylogenomic Analysis of the Shiitake Genus Lentinula.</title>
        <authorList>
            <consortium name="DOE Joint Genome Institute"/>
            <person name="Sierra-Patev S."/>
            <person name="Min B."/>
            <person name="Naranjo-Ortiz M."/>
            <person name="Looney B."/>
            <person name="Konkel Z."/>
            <person name="Slot J.C."/>
            <person name="Sakamoto Y."/>
            <person name="Steenwyk J.L."/>
            <person name="Rokas A."/>
            <person name="Carro J."/>
            <person name="Camarero S."/>
            <person name="Ferreira P."/>
            <person name="Molpeceres G."/>
            <person name="Ruiz-Duenas F.J."/>
            <person name="Serrano A."/>
            <person name="Henrissat B."/>
            <person name="Drula E."/>
            <person name="Hughes K.W."/>
            <person name="Mata J.L."/>
            <person name="Ishikawa N.K."/>
            <person name="Vargas-Isla R."/>
            <person name="Ushijima S."/>
            <person name="Smith C.A."/>
            <person name="Ahrendt S."/>
            <person name="Andreopoulos W."/>
            <person name="He G."/>
            <person name="Labutti K."/>
            <person name="Lipzen A."/>
            <person name="Ng V."/>
            <person name="Riley R."/>
            <person name="Sandor L."/>
            <person name="Barry K."/>
            <person name="Martinez A.T."/>
            <person name="Xiao Y."/>
            <person name="Gibbons J.G."/>
            <person name="Terashima K."/>
            <person name="Grigoriev I.V."/>
            <person name="Hibbett D.S."/>
        </authorList>
    </citation>
    <scope>NUCLEOTIDE SEQUENCE</scope>
    <source>
        <strain evidence="1">TMI1499</strain>
    </source>
</reference>